<dbReference type="AlphaFoldDB" id="A0AAD9V5W3"/>
<evidence type="ECO:0000256" key="1">
    <source>
        <dbReference type="SAM" id="MobiDB-lite"/>
    </source>
</evidence>
<protein>
    <submittedName>
        <fullName evidence="2">Uncharacterized protein</fullName>
    </submittedName>
</protein>
<feature type="compositionally biased region" description="Acidic residues" evidence="1">
    <location>
        <begin position="46"/>
        <end position="55"/>
    </location>
</feature>
<dbReference type="PANTHER" id="PTHR34415">
    <property type="entry name" value="INTEGRASE CATALYTIC DOMAIN-CONTAINING PROTEIN"/>
    <property type="match status" value="1"/>
</dbReference>
<feature type="region of interest" description="Disordered" evidence="1">
    <location>
        <begin position="169"/>
        <end position="189"/>
    </location>
</feature>
<keyword evidence="3" id="KW-1185">Reference proteome</keyword>
<proteinExistence type="predicted"/>
<name>A0AAD9V5W3_ACRCE</name>
<accession>A0AAD9V5W3</accession>
<evidence type="ECO:0000313" key="3">
    <source>
        <dbReference type="Proteomes" id="UP001249851"/>
    </source>
</evidence>
<sequence length="402" mass="44992">MDSSEDNHTFSESGLRGIDETLQQELDTVQAIYFPPEVERYSSSDSEGESSDNDDTSNALFEPTILTLCNTANNTLNEDLCENPEPGDSSTEVSEELIHNFLSVSCQCSLGPNEQPCSSLFTEATVFELRSQCLELTSDQLDMLILGRLDGHTKERRLLNLKSHLRSNGLAPRVHGNQKGTPHNRTPHSSLQNVVSFIDNYAQREGLSLPGRVPAYKSFRIKLLPTSTTKAELWRSYKHAAEARGYSVVGYTKFVQTWNDFLPFIKIMHPPTDLCHTCQKNTEKISGCTGASEEDKISAVEAHQDHLRKAKREREIYNSAVDASKDFLKRHATISLLSGNRPCSLKGTVHYSYDYAQQVHYPSNPQQPGPIYFKTPRKCGIFGIPFGYKPISAISRDPKLVT</sequence>
<feature type="compositionally biased region" description="Polar residues" evidence="1">
    <location>
        <begin position="178"/>
        <end position="189"/>
    </location>
</feature>
<dbReference type="EMBL" id="JARQWQ010000031">
    <property type="protein sequence ID" value="KAK2561875.1"/>
    <property type="molecule type" value="Genomic_DNA"/>
</dbReference>
<evidence type="ECO:0000313" key="2">
    <source>
        <dbReference type="EMBL" id="KAK2561875.1"/>
    </source>
</evidence>
<gene>
    <name evidence="2" type="ORF">P5673_015269</name>
</gene>
<reference evidence="2" key="2">
    <citation type="journal article" date="2023" name="Science">
        <title>Genomic signatures of disease resistance in endangered staghorn corals.</title>
        <authorList>
            <person name="Vollmer S.V."/>
            <person name="Selwyn J.D."/>
            <person name="Despard B.A."/>
            <person name="Roesel C.L."/>
        </authorList>
    </citation>
    <scope>NUCLEOTIDE SEQUENCE</scope>
    <source>
        <strain evidence="2">K2</strain>
    </source>
</reference>
<organism evidence="2 3">
    <name type="scientific">Acropora cervicornis</name>
    <name type="common">Staghorn coral</name>
    <dbReference type="NCBI Taxonomy" id="6130"/>
    <lineage>
        <taxon>Eukaryota</taxon>
        <taxon>Metazoa</taxon>
        <taxon>Cnidaria</taxon>
        <taxon>Anthozoa</taxon>
        <taxon>Hexacorallia</taxon>
        <taxon>Scleractinia</taxon>
        <taxon>Astrocoeniina</taxon>
        <taxon>Acroporidae</taxon>
        <taxon>Acropora</taxon>
    </lineage>
</organism>
<reference evidence="2" key="1">
    <citation type="journal article" date="2023" name="G3 (Bethesda)">
        <title>Whole genome assembly and annotation of the endangered Caribbean coral Acropora cervicornis.</title>
        <authorList>
            <person name="Selwyn J.D."/>
            <person name="Vollmer S.V."/>
        </authorList>
    </citation>
    <scope>NUCLEOTIDE SEQUENCE</scope>
    <source>
        <strain evidence="2">K2</strain>
    </source>
</reference>
<dbReference type="Proteomes" id="UP001249851">
    <property type="component" value="Unassembled WGS sequence"/>
</dbReference>
<feature type="region of interest" description="Disordered" evidence="1">
    <location>
        <begin position="1"/>
        <end position="57"/>
    </location>
</feature>
<dbReference type="PANTHER" id="PTHR34415:SF1">
    <property type="entry name" value="INTEGRASE CATALYTIC DOMAIN-CONTAINING PROTEIN"/>
    <property type="match status" value="1"/>
</dbReference>
<comment type="caution">
    <text evidence="2">The sequence shown here is derived from an EMBL/GenBank/DDBJ whole genome shotgun (WGS) entry which is preliminary data.</text>
</comment>